<dbReference type="EMBL" id="CP049811">
    <property type="protein sequence ID" value="QIK40630.1"/>
    <property type="molecule type" value="Genomic_DNA"/>
</dbReference>
<dbReference type="SUPFAM" id="SSF53955">
    <property type="entry name" value="Lysozyme-like"/>
    <property type="match status" value="1"/>
</dbReference>
<evidence type="ECO:0000259" key="3">
    <source>
        <dbReference type="Pfam" id="PF01464"/>
    </source>
</evidence>
<feature type="domain" description="Transglycosylase SLT" evidence="3">
    <location>
        <begin position="92"/>
        <end position="152"/>
    </location>
</feature>
<organism evidence="4 5">
    <name type="scientific">Pontivivens nitratireducens</name>
    <dbReference type="NCBI Taxonomy" id="2758038"/>
    <lineage>
        <taxon>Bacteria</taxon>
        <taxon>Pseudomonadati</taxon>
        <taxon>Pseudomonadota</taxon>
        <taxon>Alphaproteobacteria</taxon>
        <taxon>Rhodobacterales</taxon>
        <taxon>Paracoccaceae</taxon>
        <taxon>Pontivivens</taxon>
    </lineage>
</organism>
<dbReference type="RefSeq" id="WP_166190311.1">
    <property type="nucleotide sequence ID" value="NZ_CP049811.1"/>
</dbReference>
<name>A0A6G7VL49_9RHOB</name>
<protein>
    <submittedName>
        <fullName evidence="4">Lytic transglycosylase domain-containing protein</fullName>
    </submittedName>
</protein>
<comment type="similarity">
    <text evidence="1">Belongs to the virb1 family.</text>
</comment>
<dbReference type="Pfam" id="PF01464">
    <property type="entry name" value="SLT"/>
    <property type="match status" value="1"/>
</dbReference>
<evidence type="ECO:0000256" key="2">
    <source>
        <dbReference type="SAM" id="SignalP"/>
    </source>
</evidence>
<proteinExistence type="inferred from homology"/>
<reference evidence="4 5" key="1">
    <citation type="submission" date="2020-03" db="EMBL/GenBank/DDBJ databases">
        <title>Complete genome sequence of Monaibacterium sp. ALG8 with diverse plasmids.</title>
        <authorList>
            <person name="Sun C."/>
        </authorList>
    </citation>
    <scope>NUCLEOTIDE SEQUENCE [LARGE SCALE GENOMIC DNA]</scope>
    <source>
        <strain evidence="4 5">ALG8</strain>
    </source>
</reference>
<dbReference type="AlphaFoldDB" id="A0A6G7VL49"/>
<keyword evidence="5" id="KW-1185">Reference proteome</keyword>
<gene>
    <name evidence="4" type="ORF">G8E03_07520</name>
</gene>
<dbReference type="KEGG" id="mon:G8E03_07520"/>
<feature type="signal peptide" evidence="2">
    <location>
        <begin position="1"/>
        <end position="18"/>
    </location>
</feature>
<dbReference type="Gene3D" id="1.10.530.10">
    <property type="match status" value="1"/>
</dbReference>
<accession>A0A6G7VL49</accession>
<evidence type="ECO:0000313" key="5">
    <source>
        <dbReference type="Proteomes" id="UP000500791"/>
    </source>
</evidence>
<evidence type="ECO:0000313" key="4">
    <source>
        <dbReference type="EMBL" id="QIK40630.1"/>
    </source>
</evidence>
<dbReference type="InterPro" id="IPR023346">
    <property type="entry name" value="Lysozyme-like_dom_sf"/>
</dbReference>
<feature type="chain" id="PRO_5026126844" evidence="2">
    <location>
        <begin position="19"/>
        <end position="206"/>
    </location>
</feature>
<keyword evidence="2" id="KW-0732">Signal</keyword>
<sequence length="206" mass="22680">MKFRHLMMLIFLSGPAQASPAICEQAAARAARDHQIPVEVMRAITLTETGRRRDGALQPWPWTINLEGAGHWFDNRAEAEAFAQQALAQDRPSFDVGCFQLNWRWHGQAFDSVTAMFDPAANADYAATYLKGHFEALGTWSLAAGRYHSGTPEFATRYAARFDAILADLPTVLAEVEPSRNAGSVFFLTRATGPLLTRAAGPLHGY</sequence>
<dbReference type="InterPro" id="IPR008258">
    <property type="entry name" value="Transglycosylase_SLT_dom_1"/>
</dbReference>
<evidence type="ECO:0000256" key="1">
    <source>
        <dbReference type="ARBA" id="ARBA00009387"/>
    </source>
</evidence>
<dbReference type="Proteomes" id="UP000500791">
    <property type="component" value="Chromosome"/>
</dbReference>